<evidence type="ECO:0008006" key="3">
    <source>
        <dbReference type="Google" id="ProtNLM"/>
    </source>
</evidence>
<evidence type="ECO:0000313" key="1">
    <source>
        <dbReference type="EMBL" id="BCZ43960.1"/>
    </source>
</evidence>
<evidence type="ECO:0000313" key="2">
    <source>
        <dbReference type="Proteomes" id="UP000824633"/>
    </source>
</evidence>
<gene>
    <name evidence="1" type="ORF">psyc5s11_00270</name>
</gene>
<reference evidence="2" key="1">
    <citation type="submission" date="2021-07" db="EMBL/GenBank/DDBJ databases">
        <title>Complete genome sequencing of a Clostridium isolate.</title>
        <authorList>
            <person name="Ueki A."/>
            <person name="Tonouchi A."/>
        </authorList>
    </citation>
    <scope>NUCLEOTIDE SEQUENCE [LARGE SCALE GENOMIC DNA]</scope>
    <source>
        <strain evidence="2">C5S11</strain>
    </source>
</reference>
<dbReference type="EMBL" id="AP024849">
    <property type="protein sequence ID" value="BCZ43960.1"/>
    <property type="molecule type" value="Genomic_DNA"/>
</dbReference>
<dbReference type="Proteomes" id="UP000824633">
    <property type="component" value="Chromosome"/>
</dbReference>
<sequence>MNNIDKLSIKLDKQDNLDIDSLVIGEKFYFIKQQKFSSEGQIVNKYENCFAVSIFCSQSNYNPVVVNEQVHFIIATKSQAFNCSSRVLGCKIEDGFQLAVLTMPEITTKIERRKDPRIPLVMSVDYYHLPAPANYTYIKQVPSLYFKKMKKTFTIDISNSGIKMITYAEKNPSNDAIISLAIGEKIDILASMIRSDFDEISANYKTAFEFKYIEKDKLALLNKFLDEKLKSI</sequence>
<keyword evidence="2" id="KW-1185">Reference proteome</keyword>
<organism evidence="1 2">
    <name type="scientific">Clostridium gelidum</name>
    <dbReference type="NCBI Taxonomy" id="704125"/>
    <lineage>
        <taxon>Bacteria</taxon>
        <taxon>Bacillati</taxon>
        <taxon>Bacillota</taxon>
        <taxon>Clostridia</taxon>
        <taxon>Eubacteriales</taxon>
        <taxon>Clostridiaceae</taxon>
        <taxon>Clostridium</taxon>
    </lineage>
</organism>
<proteinExistence type="predicted"/>
<accession>A0ABN6IP64</accession>
<dbReference type="RefSeq" id="WP_224035680.1">
    <property type="nucleotide sequence ID" value="NZ_AP024849.1"/>
</dbReference>
<name>A0ABN6IP64_9CLOT</name>
<protein>
    <recommendedName>
        <fullName evidence="3">PilZ domain-containing protein</fullName>
    </recommendedName>
</protein>